<gene>
    <name evidence="2" type="ORF">DFH08DRAFT_825099</name>
</gene>
<keyword evidence="3" id="KW-1185">Reference proteome</keyword>
<reference evidence="2" key="1">
    <citation type="submission" date="2023-03" db="EMBL/GenBank/DDBJ databases">
        <title>Massive genome expansion in bonnet fungi (Mycena s.s.) driven by repeated elements and novel gene families across ecological guilds.</title>
        <authorList>
            <consortium name="Lawrence Berkeley National Laboratory"/>
            <person name="Harder C.B."/>
            <person name="Miyauchi S."/>
            <person name="Viragh M."/>
            <person name="Kuo A."/>
            <person name="Thoen E."/>
            <person name="Andreopoulos B."/>
            <person name="Lu D."/>
            <person name="Skrede I."/>
            <person name="Drula E."/>
            <person name="Henrissat B."/>
            <person name="Morin E."/>
            <person name="Kohler A."/>
            <person name="Barry K."/>
            <person name="LaButti K."/>
            <person name="Morin E."/>
            <person name="Salamov A."/>
            <person name="Lipzen A."/>
            <person name="Mereny Z."/>
            <person name="Hegedus B."/>
            <person name="Baldrian P."/>
            <person name="Stursova M."/>
            <person name="Weitz H."/>
            <person name="Taylor A."/>
            <person name="Grigoriev I.V."/>
            <person name="Nagy L.G."/>
            <person name="Martin F."/>
            <person name="Kauserud H."/>
        </authorList>
    </citation>
    <scope>NUCLEOTIDE SEQUENCE</scope>
    <source>
        <strain evidence="2">CBHHK002</strain>
    </source>
</reference>
<evidence type="ECO:0000313" key="2">
    <source>
        <dbReference type="EMBL" id="KAJ7305409.1"/>
    </source>
</evidence>
<feature type="region of interest" description="Disordered" evidence="1">
    <location>
        <begin position="10"/>
        <end position="185"/>
    </location>
</feature>
<dbReference type="Proteomes" id="UP001218218">
    <property type="component" value="Unassembled WGS sequence"/>
</dbReference>
<protein>
    <submittedName>
        <fullName evidence="2">Uncharacterized protein</fullName>
    </submittedName>
</protein>
<sequence>MARFWWCPSARGLAQSKEDVAGRGGDGGSDEGGESDDAAVHVAVESNRLHTDVSASRRIGMKGTKGDTHGRLEGGEARTGTSPREHETSDGKEKKEKDSRRKRHGNGWRHADGSRVADQKSVPQPDTSPHGTRSSMQRRADTGSPSGGVHIGGELTADAEEGAEVVGGDQRRSEKRKKRGEEREG</sequence>
<feature type="compositionally biased region" description="Basic and acidic residues" evidence="1">
    <location>
        <begin position="83"/>
        <end position="99"/>
    </location>
</feature>
<feature type="compositionally biased region" description="Acidic residues" evidence="1">
    <location>
        <begin position="28"/>
        <end position="37"/>
    </location>
</feature>
<comment type="caution">
    <text evidence="2">The sequence shown here is derived from an EMBL/GenBank/DDBJ whole genome shotgun (WGS) entry which is preliminary data.</text>
</comment>
<feature type="compositionally biased region" description="Basic and acidic residues" evidence="1">
    <location>
        <begin position="64"/>
        <end position="76"/>
    </location>
</feature>
<dbReference type="AlphaFoldDB" id="A0AAD6Z3M8"/>
<organism evidence="2 3">
    <name type="scientific">Mycena albidolilacea</name>
    <dbReference type="NCBI Taxonomy" id="1033008"/>
    <lineage>
        <taxon>Eukaryota</taxon>
        <taxon>Fungi</taxon>
        <taxon>Dikarya</taxon>
        <taxon>Basidiomycota</taxon>
        <taxon>Agaricomycotina</taxon>
        <taxon>Agaricomycetes</taxon>
        <taxon>Agaricomycetidae</taxon>
        <taxon>Agaricales</taxon>
        <taxon>Marasmiineae</taxon>
        <taxon>Mycenaceae</taxon>
        <taxon>Mycena</taxon>
    </lineage>
</organism>
<name>A0AAD6Z3M8_9AGAR</name>
<evidence type="ECO:0000256" key="1">
    <source>
        <dbReference type="SAM" id="MobiDB-lite"/>
    </source>
</evidence>
<feature type="compositionally biased region" description="Basic and acidic residues" evidence="1">
    <location>
        <begin position="109"/>
        <end position="118"/>
    </location>
</feature>
<feature type="compositionally biased region" description="Polar residues" evidence="1">
    <location>
        <begin position="121"/>
        <end position="137"/>
    </location>
</feature>
<evidence type="ECO:0000313" key="3">
    <source>
        <dbReference type="Proteomes" id="UP001218218"/>
    </source>
</evidence>
<proteinExistence type="predicted"/>
<accession>A0AAD6Z3M8</accession>
<dbReference type="EMBL" id="JARIHO010000097">
    <property type="protein sequence ID" value="KAJ7305409.1"/>
    <property type="molecule type" value="Genomic_DNA"/>
</dbReference>